<dbReference type="OrthoDB" id="428577at2759"/>
<dbReference type="Gene3D" id="3.40.30.10">
    <property type="entry name" value="Glutaredoxin"/>
    <property type="match status" value="1"/>
</dbReference>
<name>A0A9W6ZL04_9STRA</name>
<sequence length="119" mass="13341">LPAIHRDLVLSNPSVDFLVVYIEEAHAQDEWPISSSRYAEKPVLINQPTTVEERIAVCKIFLSSYNVPESGPNFQVIVDDPSTNNAFSAAYAPWPFRLFRYPLQKSSRSSPPLMTASTT</sequence>
<feature type="non-terminal residue" evidence="1">
    <location>
        <position position="1"/>
    </location>
</feature>
<dbReference type="EMBL" id="BRXY01000030">
    <property type="protein sequence ID" value="GMH54801.1"/>
    <property type="molecule type" value="Genomic_DNA"/>
</dbReference>
<evidence type="ECO:0000313" key="1">
    <source>
        <dbReference type="EMBL" id="GMH54801.1"/>
    </source>
</evidence>
<dbReference type="InterPro" id="IPR000643">
    <property type="entry name" value="Iodothyronine_deiodinase"/>
</dbReference>
<dbReference type="AlphaFoldDB" id="A0A9W6ZL04"/>
<accession>A0A9W6ZL04</accession>
<evidence type="ECO:0000313" key="2">
    <source>
        <dbReference type="Proteomes" id="UP001165085"/>
    </source>
</evidence>
<dbReference type="GO" id="GO:0004800">
    <property type="term" value="F:thyroxine 5'-deiodinase activity"/>
    <property type="evidence" value="ECO:0007669"/>
    <property type="project" value="InterPro"/>
</dbReference>
<reference evidence="2" key="1">
    <citation type="journal article" date="2023" name="Commun. Biol.">
        <title>Genome analysis of Parmales, the sister group of diatoms, reveals the evolutionary specialization of diatoms from phago-mixotrophs to photoautotrophs.</title>
        <authorList>
            <person name="Ban H."/>
            <person name="Sato S."/>
            <person name="Yoshikawa S."/>
            <person name="Yamada K."/>
            <person name="Nakamura Y."/>
            <person name="Ichinomiya M."/>
            <person name="Sato N."/>
            <person name="Blanc-Mathieu R."/>
            <person name="Endo H."/>
            <person name="Kuwata A."/>
            <person name="Ogata H."/>
        </authorList>
    </citation>
    <scope>NUCLEOTIDE SEQUENCE [LARGE SCALE GENOMIC DNA]</scope>
    <source>
        <strain evidence="2">NIES 3701</strain>
    </source>
</reference>
<dbReference type="PANTHER" id="PTHR11781">
    <property type="entry name" value="IODOTHYRONINE DEIODINASE"/>
    <property type="match status" value="1"/>
</dbReference>
<dbReference type="Pfam" id="PF00837">
    <property type="entry name" value="T4_deiodinase"/>
    <property type="match status" value="1"/>
</dbReference>
<keyword evidence="2" id="KW-1185">Reference proteome</keyword>
<comment type="caution">
    <text evidence="1">The sequence shown here is derived from an EMBL/GenBank/DDBJ whole genome shotgun (WGS) entry which is preliminary data.</text>
</comment>
<gene>
    <name evidence="1" type="ORF">TrST_g3682</name>
</gene>
<dbReference type="Proteomes" id="UP001165085">
    <property type="component" value="Unassembled WGS sequence"/>
</dbReference>
<dbReference type="PANTHER" id="PTHR11781:SF22">
    <property type="entry name" value="TYPE I IODOTHYRONINE DEIODINASE"/>
    <property type="match status" value="1"/>
</dbReference>
<proteinExistence type="predicted"/>
<protein>
    <submittedName>
        <fullName evidence="1">Uncharacterized protein</fullName>
    </submittedName>
</protein>
<organism evidence="1 2">
    <name type="scientific">Triparma strigata</name>
    <dbReference type="NCBI Taxonomy" id="1606541"/>
    <lineage>
        <taxon>Eukaryota</taxon>
        <taxon>Sar</taxon>
        <taxon>Stramenopiles</taxon>
        <taxon>Ochrophyta</taxon>
        <taxon>Bolidophyceae</taxon>
        <taxon>Parmales</taxon>
        <taxon>Triparmaceae</taxon>
        <taxon>Triparma</taxon>
    </lineage>
</organism>